<dbReference type="GO" id="GO:0005524">
    <property type="term" value="F:ATP binding"/>
    <property type="evidence" value="ECO:0007669"/>
    <property type="project" value="UniProtKB-KW"/>
</dbReference>
<dbReference type="RefSeq" id="WP_122014985.1">
    <property type="nucleotide sequence ID" value="NZ_CP033169.1"/>
</dbReference>
<evidence type="ECO:0000256" key="2">
    <source>
        <dbReference type="ARBA" id="ARBA00022598"/>
    </source>
</evidence>
<evidence type="ECO:0000313" key="10">
    <source>
        <dbReference type="EMBL" id="AYO31049.1"/>
    </source>
</evidence>
<name>A0A3G2R6K9_9FIRM</name>
<evidence type="ECO:0000256" key="3">
    <source>
        <dbReference type="ARBA" id="ARBA00022741"/>
    </source>
</evidence>
<dbReference type="PROSITE" id="PS00571">
    <property type="entry name" value="AMIDASES"/>
    <property type="match status" value="1"/>
</dbReference>
<dbReference type="InterPro" id="IPR000120">
    <property type="entry name" value="Amidase"/>
</dbReference>
<comment type="function">
    <text evidence="6 8">Allows the formation of correctly charged Gln-tRNA(Gln) through the transamidation of misacylated Glu-tRNA(Gln) in organisms which lack glutaminyl-tRNA synthetase. The reaction takes place in the presence of glutamine and ATP through an activated gamma-phospho-Glu-tRNA(Gln).</text>
</comment>
<feature type="active site" description="Charge relay system" evidence="8">
    <location>
        <position position="76"/>
    </location>
</feature>
<dbReference type="InterPro" id="IPR036928">
    <property type="entry name" value="AS_sf"/>
</dbReference>
<evidence type="ECO:0000256" key="8">
    <source>
        <dbReference type="HAMAP-Rule" id="MF_00120"/>
    </source>
</evidence>
<feature type="domain" description="Amidase" evidence="9">
    <location>
        <begin position="24"/>
        <end position="463"/>
    </location>
</feature>
<proteinExistence type="inferred from homology"/>
<dbReference type="Proteomes" id="UP000280960">
    <property type="component" value="Chromosome"/>
</dbReference>
<dbReference type="SUPFAM" id="SSF75304">
    <property type="entry name" value="Amidase signature (AS) enzymes"/>
    <property type="match status" value="1"/>
</dbReference>
<keyword evidence="11" id="KW-1185">Reference proteome</keyword>
<keyword evidence="4 8" id="KW-0067">ATP-binding</keyword>
<comment type="subunit">
    <text evidence="8">Heterotrimer of A, B and C subunits.</text>
</comment>
<dbReference type="PANTHER" id="PTHR11895:SF151">
    <property type="entry name" value="GLUTAMYL-TRNA(GLN) AMIDOTRANSFERASE SUBUNIT A"/>
    <property type="match status" value="1"/>
</dbReference>
<dbReference type="EMBL" id="CP033169">
    <property type="protein sequence ID" value="AYO31049.1"/>
    <property type="molecule type" value="Genomic_DNA"/>
</dbReference>
<dbReference type="GO" id="GO:0030956">
    <property type="term" value="C:glutamyl-tRNA(Gln) amidotransferase complex"/>
    <property type="evidence" value="ECO:0007669"/>
    <property type="project" value="InterPro"/>
</dbReference>
<dbReference type="GO" id="GO:0016740">
    <property type="term" value="F:transferase activity"/>
    <property type="evidence" value="ECO:0007669"/>
    <property type="project" value="UniProtKB-KW"/>
</dbReference>
<comment type="similarity">
    <text evidence="1 8">Belongs to the amidase family. GatA subfamily.</text>
</comment>
<organism evidence="10 11">
    <name type="scientific">Biomaibacter acetigenes</name>
    <dbReference type="NCBI Taxonomy" id="2316383"/>
    <lineage>
        <taxon>Bacteria</taxon>
        <taxon>Bacillati</taxon>
        <taxon>Bacillota</taxon>
        <taxon>Clostridia</taxon>
        <taxon>Thermosediminibacterales</taxon>
        <taxon>Tepidanaerobacteraceae</taxon>
        <taxon>Biomaibacter</taxon>
    </lineage>
</organism>
<evidence type="ECO:0000256" key="7">
    <source>
        <dbReference type="ARBA" id="ARBA00047407"/>
    </source>
</evidence>
<comment type="catalytic activity">
    <reaction evidence="7 8">
        <text>L-glutamyl-tRNA(Gln) + L-glutamine + ATP + H2O = L-glutaminyl-tRNA(Gln) + L-glutamate + ADP + phosphate + H(+)</text>
        <dbReference type="Rhea" id="RHEA:17521"/>
        <dbReference type="Rhea" id="RHEA-COMP:9681"/>
        <dbReference type="Rhea" id="RHEA-COMP:9684"/>
        <dbReference type="ChEBI" id="CHEBI:15377"/>
        <dbReference type="ChEBI" id="CHEBI:15378"/>
        <dbReference type="ChEBI" id="CHEBI:29985"/>
        <dbReference type="ChEBI" id="CHEBI:30616"/>
        <dbReference type="ChEBI" id="CHEBI:43474"/>
        <dbReference type="ChEBI" id="CHEBI:58359"/>
        <dbReference type="ChEBI" id="CHEBI:78520"/>
        <dbReference type="ChEBI" id="CHEBI:78521"/>
        <dbReference type="ChEBI" id="CHEBI:456216"/>
        <dbReference type="EC" id="6.3.5.7"/>
    </reaction>
</comment>
<evidence type="ECO:0000256" key="5">
    <source>
        <dbReference type="ARBA" id="ARBA00022917"/>
    </source>
</evidence>
<dbReference type="InterPro" id="IPR023631">
    <property type="entry name" value="Amidase_dom"/>
</dbReference>
<dbReference type="InterPro" id="IPR020556">
    <property type="entry name" value="Amidase_CS"/>
</dbReference>
<dbReference type="GO" id="GO:0006412">
    <property type="term" value="P:translation"/>
    <property type="evidence" value="ECO:0007669"/>
    <property type="project" value="UniProtKB-UniRule"/>
</dbReference>
<evidence type="ECO:0000256" key="6">
    <source>
        <dbReference type="ARBA" id="ARBA00025295"/>
    </source>
</evidence>
<evidence type="ECO:0000259" key="9">
    <source>
        <dbReference type="Pfam" id="PF01425"/>
    </source>
</evidence>
<dbReference type="EC" id="6.3.5.7" evidence="8"/>
<protein>
    <recommendedName>
        <fullName evidence="8">Glutamyl-tRNA(Gln) amidotransferase subunit A</fullName>
        <shortName evidence="8">Glu-ADT subunit A</shortName>
        <ecNumber evidence="8">6.3.5.7</ecNumber>
    </recommendedName>
</protein>
<feature type="active site" description="Acyl-ester intermediate" evidence="8">
    <location>
        <position position="175"/>
    </location>
</feature>
<dbReference type="HAMAP" id="MF_00120">
    <property type="entry name" value="GatA"/>
    <property type="match status" value="1"/>
</dbReference>
<dbReference type="Gene3D" id="3.90.1300.10">
    <property type="entry name" value="Amidase signature (AS) domain"/>
    <property type="match status" value="1"/>
</dbReference>
<evidence type="ECO:0000256" key="4">
    <source>
        <dbReference type="ARBA" id="ARBA00022840"/>
    </source>
</evidence>
<dbReference type="KEGG" id="bacg:D2962_10935"/>
<reference evidence="10 11" key="1">
    <citation type="submission" date="2018-10" db="EMBL/GenBank/DDBJ databases">
        <authorList>
            <person name="Zhang X."/>
        </authorList>
    </citation>
    <scope>NUCLEOTIDE SEQUENCE [LARGE SCALE GENOMIC DNA]</scope>
    <source>
        <strain evidence="10 11">SK-G1</strain>
    </source>
</reference>
<keyword evidence="2 8" id="KW-0436">Ligase</keyword>
<gene>
    <name evidence="8 10" type="primary">gatA</name>
    <name evidence="10" type="ORF">D2962_10935</name>
</gene>
<feature type="active site" description="Charge relay system" evidence="8">
    <location>
        <position position="151"/>
    </location>
</feature>
<dbReference type="NCBIfam" id="TIGR00132">
    <property type="entry name" value="gatA"/>
    <property type="match status" value="1"/>
</dbReference>
<dbReference type="Pfam" id="PF01425">
    <property type="entry name" value="Amidase"/>
    <property type="match status" value="1"/>
</dbReference>
<sequence>MELHKLTIHESHELLKKKEISSEELTKALFERIKNVDDKIKAYITLDEERALLKSREVDKKGDFSNPLTGIPAAIKDNICTKDLKTTCSSKILANFIPPYDATVSARLKTGDVVFLGKTNMDEFAMGSSTENSAFFATRNPWDTSRVPGGSSGGSAAAVAADECIFAIGSDTGGSIRQPAGYCGVVGMKPTYGRVSRFGLVAYASSLDQIGPITKDVTDCALVLNAIAGHDKLDSTSADIPVPDYTESLKPDVTGMKIGIPKEYMGEGIDAEIREAVLEAAKIFEKMGASFEEISLPHTEYALWAYYIIAPAEASSNLARYDGIRYGVRAKDYDDLIDLYKKTRSEGFGAEVKRRIMLGTYALSSGYYDAYYLKAQKVRTLVKRDFDEAFKKYDFILVPIAPTIAFKIGENTDDPLKMYMNDVCTIPVNMAGLPGISLPCGFSQGMPIGLQIIGKPFDEPTILRAAYAFEQATDFHKNKPGI</sequence>
<keyword evidence="3 8" id="KW-0547">Nucleotide-binding</keyword>
<dbReference type="InterPro" id="IPR004412">
    <property type="entry name" value="GatA"/>
</dbReference>
<accession>A0A3G2R6K9</accession>
<dbReference type="PANTHER" id="PTHR11895">
    <property type="entry name" value="TRANSAMIDASE"/>
    <property type="match status" value="1"/>
</dbReference>
<dbReference type="AlphaFoldDB" id="A0A3G2R6K9"/>
<keyword evidence="5 8" id="KW-0648">Protein biosynthesis</keyword>
<evidence type="ECO:0000256" key="1">
    <source>
        <dbReference type="ARBA" id="ARBA00008069"/>
    </source>
</evidence>
<keyword evidence="10" id="KW-0808">Transferase</keyword>
<evidence type="ECO:0000313" key="11">
    <source>
        <dbReference type="Proteomes" id="UP000280960"/>
    </source>
</evidence>
<dbReference type="GO" id="GO:0050567">
    <property type="term" value="F:glutaminyl-tRNA synthase (glutamine-hydrolyzing) activity"/>
    <property type="evidence" value="ECO:0007669"/>
    <property type="project" value="UniProtKB-UniRule"/>
</dbReference>